<dbReference type="RefSeq" id="WP_207942567.1">
    <property type="nucleotide sequence ID" value="NZ_CP147251.1"/>
</dbReference>
<keyword evidence="4 6" id="KW-0627">Porphyrin biosynthesis</keyword>
<evidence type="ECO:0000256" key="4">
    <source>
        <dbReference type="ARBA" id="ARBA00023244"/>
    </source>
</evidence>
<dbReference type="Proteomes" id="UP000664701">
    <property type="component" value="Chromosome"/>
</dbReference>
<dbReference type="EMBL" id="CP147251">
    <property type="protein sequence ID" value="WYJ77219.1"/>
    <property type="molecule type" value="Genomic_DNA"/>
</dbReference>
<evidence type="ECO:0000256" key="6">
    <source>
        <dbReference type="RuleBase" id="RU000607"/>
    </source>
</evidence>
<comment type="pathway">
    <text evidence="6">Porphyrin-containing compound metabolism; protoheme biosynthesis.</text>
</comment>
<comment type="subcellular location">
    <subcellularLocation>
        <location evidence="6">Cytoplasm</location>
    </subcellularLocation>
</comment>
<dbReference type="EC" id="4.99.1.9" evidence="6"/>
<keyword evidence="1 6" id="KW-0408">Iron</keyword>
<dbReference type="InterPro" id="IPR001015">
    <property type="entry name" value="Ferrochelatase"/>
</dbReference>
<comment type="function">
    <text evidence="6">Involved in coproporphyrin-dependent heme b biosynthesis. Catalyzes the insertion of ferrous iron into coproporphyrin III to form Fe-coproporphyrin III.</text>
</comment>
<keyword evidence="2 6" id="KW-0350">Heme biosynthesis</keyword>
<dbReference type="Pfam" id="PF00762">
    <property type="entry name" value="Ferrochelatase"/>
    <property type="match status" value="1"/>
</dbReference>
<protein>
    <recommendedName>
        <fullName evidence="6">Ferrochelatase</fullName>
        <ecNumber evidence="6">4.99.1.9</ecNumber>
    </recommendedName>
</protein>
<dbReference type="Gene3D" id="3.40.50.1400">
    <property type="match status" value="2"/>
</dbReference>
<dbReference type="PANTHER" id="PTHR11108">
    <property type="entry name" value="FERROCHELATASE"/>
    <property type="match status" value="1"/>
</dbReference>
<dbReference type="NCBIfam" id="TIGR00109">
    <property type="entry name" value="hemH"/>
    <property type="match status" value="1"/>
</dbReference>
<evidence type="ECO:0000313" key="8">
    <source>
        <dbReference type="Proteomes" id="UP000664701"/>
    </source>
</evidence>
<evidence type="ECO:0000313" key="7">
    <source>
        <dbReference type="EMBL" id="WYJ77219.1"/>
    </source>
</evidence>
<accession>A0ABZ2SN32</accession>
<keyword evidence="3 6" id="KW-0456">Lyase</keyword>
<proteinExistence type="inferred from homology"/>
<dbReference type="SUPFAM" id="SSF53800">
    <property type="entry name" value="Chelatase"/>
    <property type="match status" value="1"/>
</dbReference>
<evidence type="ECO:0000256" key="3">
    <source>
        <dbReference type="ARBA" id="ARBA00023239"/>
    </source>
</evidence>
<keyword evidence="6" id="KW-0963">Cytoplasm</keyword>
<name>A0ABZ2SN32_9ENTE</name>
<dbReference type="CDD" id="cd00419">
    <property type="entry name" value="Ferrochelatase_C"/>
    <property type="match status" value="1"/>
</dbReference>
<evidence type="ECO:0000256" key="5">
    <source>
        <dbReference type="ARBA" id="ARBA00024536"/>
    </source>
</evidence>
<gene>
    <name evidence="7" type="ORF">DOK78_001857</name>
</gene>
<reference evidence="7 8" key="1">
    <citation type="submission" date="2021-03" db="EMBL/GenBank/DDBJ databases">
        <authorList>
            <person name="Gilmore M.S."/>
            <person name="Schwartzman J."/>
            <person name="Van Tyne D."/>
            <person name="Martin M."/>
            <person name="Earl A.M."/>
            <person name="Manson A.L."/>
            <person name="Straub T."/>
            <person name="Salamzade R."/>
            <person name="Saavedra J."/>
            <person name="Lebreton F."/>
            <person name="Prichula J."/>
            <person name="Schaufler K."/>
            <person name="Gaca A."/>
            <person name="Sgardioli B."/>
            <person name="Wagenaar J."/>
            <person name="Strong T."/>
        </authorList>
    </citation>
    <scope>NUCLEOTIDE SEQUENCE [LARGE SCALE GENOMIC DNA]</scope>
    <source>
        <strain evidence="7 8">DIV2402</strain>
    </source>
</reference>
<dbReference type="PANTHER" id="PTHR11108:SF1">
    <property type="entry name" value="FERROCHELATASE, MITOCHONDRIAL"/>
    <property type="match status" value="1"/>
</dbReference>
<comment type="similarity">
    <text evidence="6">Belongs to the ferrochelatase family.</text>
</comment>
<reference evidence="7 8" key="2">
    <citation type="submission" date="2024-03" db="EMBL/GenBank/DDBJ databases">
        <title>The Genome Sequence of Enterococcus sp. DIV2402.</title>
        <authorList>
            <consortium name="The Broad Institute Genomics Platform"/>
            <consortium name="The Broad Institute Microbial Omics Core"/>
            <consortium name="The Broad Institute Genomic Center for Infectious Diseases"/>
            <person name="Earl A."/>
            <person name="Manson A."/>
            <person name="Gilmore M."/>
            <person name="Schwartman J."/>
            <person name="Shea T."/>
            <person name="Abouelleil A."/>
            <person name="Cao P."/>
            <person name="Chapman S."/>
            <person name="Cusick C."/>
            <person name="Young S."/>
            <person name="Neafsey D."/>
            <person name="Nusbaum C."/>
            <person name="Birren B."/>
        </authorList>
    </citation>
    <scope>NUCLEOTIDE SEQUENCE [LARGE SCALE GENOMIC DNA]</scope>
    <source>
        <strain evidence="7 8">DIV2402</strain>
    </source>
</reference>
<sequence>MQKQAVLLMSYGTPNNTEEIWDYYTHIRHGKEPSQELYDELAGRYEEIGGVSPLARITEAQRLAVEEKLNVTSAVEYHVFTGLRHIRPFIEDAVADIVAQGFQTIHGMVLAPHDSSFIKQYHDRVEKELEVYPEISYTAHRHFWQHEGFQVFWANQIQAALNSEKKQKFLFTAHSLPERLLLNGDPYVDEITGAAKAIAQRVAGSLDFGHAWQSAGRTADKWIGPRVEDVTEELLKEGYEEIIYLPFGFVADNLETLYDNDIECKELVEELDGEYRRLDMPNTHPDFISGLAAEILSN</sequence>
<organism evidence="7 8">
    <name type="scientific">Candidatus Enterococcus lowellii</name>
    <dbReference type="NCBI Taxonomy" id="2230877"/>
    <lineage>
        <taxon>Bacteria</taxon>
        <taxon>Bacillati</taxon>
        <taxon>Bacillota</taxon>
        <taxon>Bacilli</taxon>
        <taxon>Lactobacillales</taxon>
        <taxon>Enterococcaceae</taxon>
        <taxon>Enterococcus</taxon>
    </lineage>
</organism>
<dbReference type="PROSITE" id="PS00534">
    <property type="entry name" value="FERROCHELATASE"/>
    <property type="match status" value="1"/>
</dbReference>
<evidence type="ECO:0000256" key="2">
    <source>
        <dbReference type="ARBA" id="ARBA00023133"/>
    </source>
</evidence>
<keyword evidence="8" id="KW-1185">Reference proteome</keyword>
<dbReference type="InterPro" id="IPR019772">
    <property type="entry name" value="Ferrochelatase_AS"/>
</dbReference>
<comment type="catalytic activity">
    <reaction evidence="5">
        <text>Fe-coproporphyrin III + 2 H(+) = coproporphyrin III + Fe(2+)</text>
        <dbReference type="Rhea" id="RHEA:49572"/>
        <dbReference type="ChEBI" id="CHEBI:15378"/>
        <dbReference type="ChEBI" id="CHEBI:29033"/>
        <dbReference type="ChEBI" id="CHEBI:68438"/>
        <dbReference type="ChEBI" id="CHEBI:131725"/>
        <dbReference type="EC" id="4.99.1.9"/>
    </reaction>
    <physiologicalReaction direction="right-to-left" evidence="5">
        <dbReference type="Rhea" id="RHEA:49574"/>
    </physiologicalReaction>
</comment>
<evidence type="ECO:0000256" key="1">
    <source>
        <dbReference type="ARBA" id="ARBA00023004"/>
    </source>
</evidence>
<dbReference type="InterPro" id="IPR033644">
    <property type="entry name" value="Ferrochelatase_C"/>
</dbReference>